<evidence type="ECO:0000313" key="3">
    <source>
        <dbReference type="Proteomes" id="UP000673691"/>
    </source>
</evidence>
<name>A0A8H7ZQK6_9FUNG</name>
<feature type="region of interest" description="Disordered" evidence="1">
    <location>
        <begin position="1"/>
        <end position="54"/>
    </location>
</feature>
<accession>A0A8H7ZQK6</accession>
<protein>
    <submittedName>
        <fullName evidence="2">Uncharacterized protein</fullName>
    </submittedName>
</protein>
<gene>
    <name evidence="2" type="ORF">BJ554DRAFT_2336</name>
</gene>
<comment type="caution">
    <text evidence="2">The sequence shown here is derived from an EMBL/GenBank/DDBJ whole genome shotgun (WGS) entry which is preliminary data.</text>
</comment>
<reference evidence="2 3" key="1">
    <citation type="journal article" name="Sci. Rep.">
        <title>Genome-scale phylogenetic analyses confirm Olpidium as the closest living zoosporic fungus to the non-flagellated, terrestrial fungi.</title>
        <authorList>
            <person name="Chang Y."/>
            <person name="Rochon D."/>
            <person name="Sekimoto S."/>
            <person name="Wang Y."/>
            <person name="Chovatia M."/>
            <person name="Sandor L."/>
            <person name="Salamov A."/>
            <person name="Grigoriev I.V."/>
            <person name="Stajich J.E."/>
            <person name="Spatafora J.W."/>
        </authorList>
    </citation>
    <scope>NUCLEOTIDE SEQUENCE [LARGE SCALE GENOMIC DNA]</scope>
    <source>
        <strain evidence="2">S191</strain>
    </source>
</reference>
<organism evidence="2 3">
    <name type="scientific">Olpidium bornovanus</name>
    <dbReference type="NCBI Taxonomy" id="278681"/>
    <lineage>
        <taxon>Eukaryota</taxon>
        <taxon>Fungi</taxon>
        <taxon>Fungi incertae sedis</taxon>
        <taxon>Olpidiomycota</taxon>
        <taxon>Olpidiomycotina</taxon>
        <taxon>Olpidiomycetes</taxon>
        <taxon>Olpidiales</taxon>
        <taxon>Olpidiaceae</taxon>
        <taxon>Olpidium</taxon>
    </lineage>
</organism>
<evidence type="ECO:0000256" key="1">
    <source>
        <dbReference type="SAM" id="MobiDB-lite"/>
    </source>
</evidence>
<dbReference type="EMBL" id="JAEFCI010009788">
    <property type="protein sequence ID" value="KAG5457606.1"/>
    <property type="molecule type" value="Genomic_DNA"/>
</dbReference>
<dbReference type="AlphaFoldDB" id="A0A8H7ZQK6"/>
<proteinExistence type="predicted"/>
<sequence>MRKTAPPDAQAPEHSSSRRLCADAANRTTRHGLRTNSAERRETAGRWAGGVTQQTTRPLASPILEFGRKYFEYREIHNKQHGHRPRHSSNPAGIFLILFGRRYYKSRVGGGCTTESTASPIPESGRSTFNIACGTLVWYDMYTANVGRMKKKNGR</sequence>
<evidence type="ECO:0000313" key="2">
    <source>
        <dbReference type="EMBL" id="KAG5457606.1"/>
    </source>
</evidence>
<dbReference type="Proteomes" id="UP000673691">
    <property type="component" value="Unassembled WGS sequence"/>
</dbReference>
<keyword evidence="3" id="KW-1185">Reference proteome</keyword>